<organism evidence="1 2">
    <name type="scientific">Candidatus Berkelbacteria bacterium CG10_big_fil_rev_8_21_14_0_10_43_14</name>
    <dbReference type="NCBI Taxonomy" id="1974515"/>
    <lineage>
        <taxon>Bacteria</taxon>
        <taxon>Candidatus Berkelbacteria</taxon>
    </lineage>
</organism>
<dbReference type="AlphaFoldDB" id="A0A2M6R8X3"/>
<dbReference type="GO" id="GO:0046872">
    <property type="term" value="F:metal ion binding"/>
    <property type="evidence" value="ECO:0007669"/>
    <property type="project" value="InterPro"/>
</dbReference>
<feature type="non-terminal residue" evidence="1">
    <location>
        <position position="1"/>
    </location>
</feature>
<dbReference type="GO" id="GO:0003993">
    <property type="term" value="F:acid phosphatase activity"/>
    <property type="evidence" value="ECO:0007669"/>
    <property type="project" value="InterPro"/>
</dbReference>
<name>A0A2M6R8X3_9BACT</name>
<gene>
    <name evidence="1" type="ORF">COT79_01715</name>
</gene>
<dbReference type="SUPFAM" id="SSF49363">
    <property type="entry name" value="Purple acid phosphatase, N-terminal domain"/>
    <property type="match status" value="1"/>
</dbReference>
<accession>A0A2M6R8X3</accession>
<dbReference type="Proteomes" id="UP000231162">
    <property type="component" value="Unassembled WGS sequence"/>
</dbReference>
<proteinExistence type="predicted"/>
<evidence type="ECO:0008006" key="3">
    <source>
        <dbReference type="Google" id="ProtNLM"/>
    </source>
</evidence>
<comment type="caution">
    <text evidence="1">The sequence shown here is derived from an EMBL/GenBank/DDBJ whole genome shotgun (WGS) entry which is preliminary data.</text>
</comment>
<dbReference type="InterPro" id="IPR008963">
    <property type="entry name" value="Purple_acid_Pase-like_N"/>
</dbReference>
<sequence length="71" mass="7393">DVNAVSKVVYGVSSTALTSSSVESTKPGVTHTIQIGGLLPNTQYFFQALSTDSAGYPARSPIGNFLTKTTL</sequence>
<evidence type="ECO:0000313" key="1">
    <source>
        <dbReference type="EMBL" id="PIS06983.1"/>
    </source>
</evidence>
<dbReference type="EMBL" id="PEZX01000024">
    <property type="protein sequence ID" value="PIS06983.1"/>
    <property type="molecule type" value="Genomic_DNA"/>
</dbReference>
<reference evidence="2" key="1">
    <citation type="submission" date="2017-09" db="EMBL/GenBank/DDBJ databases">
        <title>Depth-based differentiation of microbial function through sediment-hosted aquifers and enrichment of novel symbionts in the deep terrestrial subsurface.</title>
        <authorList>
            <person name="Probst A.J."/>
            <person name="Ladd B."/>
            <person name="Jarett J.K."/>
            <person name="Geller-Mcgrath D.E."/>
            <person name="Sieber C.M.K."/>
            <person name="Emerson J.B."/>
            <person name="Anantharaman K."/>
            <person name="Thomas B.C."/>
            <person name="Malmstrom R."/>
            <person name="Stieglmeier M."/>
            <person name="Klingl A."/>
            <person name="Woyke T."/>
            <person name="Ryan C.M."/>
            <person name="Banfield J.F."/>
        </authorList>
    </citation>
    <scope>NUCLEOTIDE SEQUENCE [LARGE SCALE GENOMIC DNA]</scope>
</reference>
<evidence type="ECO:0000313" key="2">
    <source>
        <dbReference type="Proteomes" id="UP000231162"/>
    </source>
</evidence>
<protein>
    <recommendedName>
        <fullName evidence="3">Fibronectin type-III domain-containing protein</fullName>
    </recommendedName>
</protein>